<gene>
    <name evidence="3" type="ORF">CXL00_22105</name>
</gene>
<evidence type="ECO:0000259" key="2">
    <source>
        <dbReference type="Pfam" id="PF19029"/>
    </source>
</evidence>
<comment type="caution">
    <text evidence="3">The sequence shown here is derived from an EMBL/GenBank/DDBJ whole genome shotgun (WGS) entry which is preliminary data.</text>
</comment>
<evidence type="ECO:0000313" key="4">
    <source>
        <dbReference type="Proteomes" id="UP000235897"/>
    </source>
</evidence>
<reference evidence="3 4" key="1">
    <citation type="submission" date="2018-01" db="EMBL/GenBank/DDBJ databases">
        <title>Denitrification phenotypes of diverse strains of Pseudomonas stutzeri.</title>
        <authorList>
            <person name="Milligan D.A."/>
            <person name="Bergaust L."/>
            <person name="Bakken L.R."/>
            <person name="Frostegard A."/>
        </authorList>
    </citation>
    <scope>NUCLEOTIDE SEQUENCE [LARGE SCALE GENOMIC DNA]</scope>
    <source>
        <strain evidence="3 4">28a3</strain>
    </source>
</reference>
<dbReference type="Proteomes" id="UP000235897">
    <property type="component" value="Unassembled WGS sequence"/>
</dbReference>
<keyword evidence="1" id="KW-0472">Membrane</keyword>
<keyword evidence="1" id="KW-0812">Transmembrane</keyword>
<sequence>MSRFFSRKPTTRDEIEREIHNLMTALDDLKHDATQGSRHRLDSLRSRAESLWQDADWDSHCRDLSKRGRDASRMAKECVREHPLSTVALAAGAVALIGYLVTRR</sequence>
<dbReference type="OrthoDB" id="6899756at2"/>
<name>A0A2N8SKW3_STUST</name>
<dbReference type="AlphaFoldDB" id="A0A2N8SKW3"/>
<feature type="domain" description="DUF883" evidence="2">
    <location>
        <begin position="75"/>
        <end position="104"/>
    </location>
</feature>
<proteinExistence type="predicted"/>
<evidence type="ECO:0000256" key="1">
    <source>
        <dbReference type="SAM" id="Phobius"/>
    </source>
</evidence>
<accession>A0A2N8SKW3</accession>
<evidence type="ECO:0000313" key="3">
    <source>
        <dbReference type="EMBL" id="PNG03134.1"/>
    </source>
</evidence>
<dbReference type="EMBL" id="POUW01000012">
    <property type="protein sequence ID" value="PNG03134.1"/>
    <property type="molecule type" value="Genomic_DNA"/>
</dbReference>
<dbReference type="Pfam" id="PF19029">
    <property type="entry name" value="DUF883_C"/>
    <property type="match status" value="1"/>
</dbReference>
<keyword evidence="1" id="KW-1133">Transmembrane helix</keyword>
<dbReference type="RefSeq" id="WP_021206262.1">
    <property type="nucleotide sequence ID" value="NZ_CP073105.1"/>
</dbReference>
<feature type="transmembrane region" description="Helical" evidence="1">
    <location>
        <begin position="83"/>
        <end position="101"/>
    </location>
</feature>
<organism evidence="3 4">
    <name type="scientific">Stutzerimonas stutzeri</name>
    <name type="common">Pseudomonas stutzeri</name>
    <dbReference type="NCBI Taxonomy" id="316"/>
    <lineage>
        <taxon>Bacteria</taxon>
        <taxon>Pseudomonadati</taxon>
        <taxon>Pseudomonadota</taxon>
        <taxon>Gammaproteobacteria</taxon>
        <taxon>Pseudomonadales</taxon>
        <taxon>Pseudomonadaceae</taxon>
        <taxon>Stutzerimonas</taxon>
    </lineage>
</organism>
<dbReference type="InterPro" id="IPR043605">
    <property type="entry name" value="DUF883_C"/>
</dbReference>
<protein>
    <submittedName>
        <fullName evidence="3">DUF883 domain-containing protein</fullName>
    </submittedName>
</protein>